<organism evidence="1">
    <name type="scientific">Anguilla anguilla</name>
    <name type="common">European freshwater eel</name>
    <name type="synonym">Muraena anguilla</name>
    <dbReference type="NCBI Taxonomy" id="7936"/>
    <lineage>
        <taxon>Eukaryota</taxon>
        <taxon>Metazoa</taxon>
        <taxon>Chordata</taxon>
        <taxon>Craniata</taxon>
        <taxon>Vertebrata</taxon>
        <taxon>Euteleostomi</taxon>
        <taxon>Actinopterygii</taxon>
        <taxon>Neopterygii</taxon>
        <taxon>Teleostei</taxon>
        <taxon>Anguilliformes</taxon>
        <taxon>Anguillidae</taxon>
        <taxon>Anguilla</taxon>
    </lineage>
</organism>
<protein>
    <submittedName>
        <fullName evidence="1">Uncharacterized protein</fullName>
    </submittedName>
</protein>
<dbReference type="EMBL" id="GBXM01107663">
    <property type="protein sequence ID" value="JAH00914.1"/>
    <property type="molecule type" value="Transcribed_RNA"/>
</dbReference>
<reference evidence="1" key="2">
    <citation type="journal article" date="2015" name="Fish Shellfish Immunol.">
        <title>Early steps in the European eel (Anguilla anguilla)-Vibrio vulnificus interaction in the gills: Role of the RtxA13 toxin.</title>
        <authorList>
            <person name="Callol A."/>
            <person name="Pajuelo D."/>
            <person name="Ebbesson L."/>
            <person name="Teles M."/>
            <person name="MacKenzie S."/>
            <person name="Amaro C."/>
        </authorList>
    </citation>
    <scope>NUCLEOTIDE SEQUENCE</scope>
</reference>
<sequence>MCSLSYISSGFN</sequence>
<evidence type="ECO:0000313" key="1">
    <source>
        <dbReference type="EMBL" id="JAH00914.1"/>
    </source>
</evidence>
<name>A0A0E9P8U7_ANGAN</name>
<reference evidence="1" key="1">
    <citation type="submission" date="2014-11" db="EMBL/GenBank/DDBJ databases">
        <authorList>
            <person name="Amaro Gonzalez C."/>
        </authorList>
    </citation>
    <scope>NUCLEOTIDE SEQUENCE</scope>
</reference>
<proteinExistence type="predicted"/>
<accession>A0A0E9P8U7</accession>